<evidence type="ECO:0000256" key="3">
    <source>
        <dbReference type="ARBA" id="ARBA00023125"/>
    </source>
</evidence>
<keyword evidence="2" id="KW-0067">ATP-binding</keyword>
<dbReference type="Proteomes" id="UP000178377">
    <property type="component" value="Unassembled WGS sequence"/>
</dbReference>
<dbReference type="Pfam" id="PF00271">
    <property type="entry name" value="Helicase_C"/>
    <property type="match status" value="1"/>
</dbReference>
<gene>
    <name evidence="5" type="ORF">A2722_02770</name>
</gene>
<feature type="domain" description="Helicase C-terminal" evidence="4">
    <location>
        <begin position="11"/>
        <end position="108"/>
    </location>
</feature>
<dbReference type="STRING" id="1817828.A2722_02770"/>
<proteinExistence type="predicted"/>
<dbReference type="GO" id="GO:0005524">
    <property type="term" value="F:ATP binding"/>
    <property type="evidence" value="ECO:0007669"/>
    <property type="project" value="UniProtKB-KW"/>
</dbReference>
<dbReference type="InterPro" id="IPR027417">
    <property type="entry name" value="P-loop_NTPase"/>
</dbReference>
<organism evidence="5 6">
    <name type="scientific">Candidatus Doudnabacteria bacterium RIFCSPHIGHO2_01_FULL_50_11</name>
    <dbReference type="NCBI Taxonomy" id="1817828"/>
    <lineage>
        <taxon>Bacteria</taxon>
        <taxon>Candidatus Doudnaibacteriota</taxon>
    </lineage>
</organism>
<evidence type="ECO:0000313" key="6">
    <source>
        <dbReference type="Proteomes" id="UP000178377"/>
    </source>
</evidence>
<protein>
    <recommendedName>
        <fullName evidence="4">Helicase C-terminal domain-containing protein</fullName>
    </recommendedName>
</protein>
<dbReference type="GO" id="GO:0006310">
    <property type="term" value="P:DNA recombination"/>
    <property type="evidence" value="ECO:0007669"/>
    <property type="project" value="TreeGrafter"/>
</dbReference>
<keyword evidence="1" id="KW-0547">Nucleotide-binding</keyword>
<comment type="caution">
    <text evidence="5">The sequence shown here is derived from an EMBL/GenBank/DDBJ whole genome shotgun (WGS) entry which is preliminary data.</text>
</comment>
<dbReference type="InterPro" id="IPR041236">
    <property type="entry name" value="PriA_C"/>
</dbReference>
<dbReference type="SMART" id="SM00490">
    <property type="entry name" value="HELICc"/>
    <property type="match status" value="1"/>
</dbReference>
<dbReference type="EMBL" id="MFEO01000011">
    <property type="protein sequence ID" value="OGE90511.1"/>
    <property type="molecule type" value="Genomic_DNA"/>
</dbReference>
<evidence type="ECO:0000259" key="4">
    <source>
        <dbReference type="SMART" id="SM00490"/>
    </source>
</evidence>
<dbReference type="SUPFAM" id="SSF52540">
    <property type="entry name" value="P-loop containing nucleoside triphosphate hydrolases"/>
    <property type="match status" value="1"/>
</dbReference>
<sequence>MRLRFVGSGTEKIEKQVQELFPQAHVRRADRDSVNKRSDFATLYNDFSSEKFDILVGTQILARGWDLHRVELIGVINADTALAFPDFRSNERTFDLATQVSGRAGRGDFPGSVVLQTYSPDNPAIQAAISHDYLSFFNREIQDRQEYGYPPFVELIELSTRSSRQETALMRANLLATEFKELPIKDLQIIGPAPAFISRERGAYKMRVILKLPKSQLEENLNPLLWRRLIELPAWWDVNIDPNSLL</sequence>
<dbReference type="GO" id="GO:0006270">
    <property type="term" value="P:DNA replication initiation"/>
    <property type="evidence" value="ECO:0007669"/>
    <property type="project" value="TreeGrafter"/>
</dbReference>
<name>A0A1F5PKT8_9BACT</name>
<keyword evidence="3" id="KW-0238">DNA-binding</keyword>
<reference evidence="5 6" key="1">
    <citation type="journal article" date="2016" name="Nat. Commun.">
        <title>Thousands of microbial genomes shed light on interconnected biogeochemical processes in an aquifer system.</title>
        <authorList>
            <person name="Anantharaman K."/>
            <person name="Brown C.T."/>
            <person name="Hug L.A."/>
            <person name="Sharon I."/>
            <person name="Castelle C.J."/>
            <person name="Probst A.J."/>
            <person name="Thomas B.C."/>
            <person name="Singh A."/>
            <person name="Wilkins M.J."/>
            <person name="Karaoz U."/>
            <person name="Brodie E.L."/>
            <person name="Williams K.H."/>
            <person name="Hubbard S.S."/>
            <person name="Banfield J.F."/>
        </authorList>
    </citation>
    <scope>NUCLEOTIDE SEQUENCE [LARGE SCALE GENOMIC DNA]</scope>
</reference>
<accession>A0A1F5PKT8</accession>
<dbReference type="Gene3D" id="3.40.50.300">
    <property type="entry name" value="P-loop containing nucleotide triphosphate hydrolases"/>
    <property type="match status" value="1"/>
</dbReference>
<dbReference type="Pfam" id="PF18074">
    <property type="entry name" value="PriA_C"/>
    <property type="match status" value="1"/>
</dbReference>
<evidence type="ECO:0000256" key="2">
    <source>
        <dbReference type="ARBA" id="ARBA00022840"/>
    </source>
</evidence>
<dbReference type="PANTHER" id="PTHR30580:SF0">
    <property type="entry name" value="PRIMOSOMAL PROTEIN N"/>
    <property type="match status" value="1"/>
</dbReference>
<dbReference type="InterPro" id="IPR001650">
    <property type="entry name" value="Helicase_C-like"/>
</dbReference>
<dbReference type="GO" id="GO:0006302">
    <property type="term" value="P:double-strand break repair"/>
    <property type="evidence" value="ECO:0007669"/>
    <property type="project" value="TreeGrafter"/>
</dbReference>
<dbReference type="PANTHER" id="PTHR30580">
    <property type="entry name" value="PRIMOSOMAL PROTEIN N"/>
    <property type="match status" value="1"/>
</dbReference>
<evidence type="ECO:0000256" key="1">
    <source>
        <dbReference type="ARBA" id="ARBA00022741"/>
    </source>
</evidence>
<dbReference type="GO" id="GO:0003677">
    <property type="term" value="F:DNA binding"/>
    <property type="evidence" value="ECO:0007669"/>
    <property type="project" value="UniProtKB-KW"/>
</dbReference>
<dbReference type="AlphaFoldDB" id="A0A1F5PKT8"/>
<dbReference type="GO" id="GO:0043138">
    <property type="term" value="F:3'-5' DNA helicase activity"/>
    <property type="evidence" value="ECO:0007669"/>
    <property type="project" value="TreeGrafter"/>
</dbReference>
<evidence type="ECO:0000313" key="5">
    <source>
        <dbReference type="EMBL" id="OGE90511.1"/>
    </source>
</evidence>